<dbReference type="SUPFAM" id="SSF56436">
    <property type="entry name" value="C-type lectin-like"/>
    <property type="match status" value="1"/>
</dbReference>
<name>A0AAV5V7M6_9BILA</name>
<feature type="compositionally biased region" description="Basic and acidic residues" evidence="1">
    <location>
        <begin position="264"/>
        <end position="285"/>
    </location>
</feature>
<dbReference type="InterPro" id="IPR016186">
    <property type="entry name" value="C-type_lectin-like/link_sf"/>
</dbReference>
<dbReference type="PROSITE" id="PS50041">
    <property type="entry name" value="C_TYPE_LECTIN_2"/>
    <property type="match status" value="1"/>
</dbReference>
<protein>
    <recommendedName>
        <fullName evidence="2">C-type lectin domain-containing protein</fullName>
    </recommendedName>
</protein>
<dbReference type="AlphaFoldDB" id="A0AAV5V7M6"/>
<dbReference type="PANTHER" id="PTHR22803">
    <property type="entry name" value="MANNOSE, PHOSPHOLIPASE, LECTIN RECEPTOR RELATED"/>
    <property type="match status" value="1"/>
</dbReference>
<evidence type="ECO:0000256" key="1">
    <source>
        <dbReference type="SAM" id="MobiDB-lite"/>
    </source>
</evidence>
<gene>
    <name evidence="3" type="ORF">PFISCL1PPCAC_5786</name>
</gene>
<comment type="caution">
    <text evidence="3">The sequence shown here is derived from an EMBL/GenBank/DDBJ whole genome shotgun (WGS) entry which is preliminary data.</text>
</comment>
<reference evidence="3" key="1">
    <citation type="submission" date="2023-10" db="EMBL/GenBank/DDBJ databases">
        <title>Genome assembly of Pristionchus species.</title>
        <authorList>
            <person name="Yoshida K."/>
            <person name="Sommer R.J."/>
        </authorList>
    </citation>
    <scope>NUCLEOTIDE SEQUENCE</scope>
    <source>
        <strain evidence="3">RS5133</strain>
    </source>
</reference>
<dbReference type="InterPro" id="IPR016187">
    <property type="entry name" value="CTDL_fold"/>
</dbReference>
<dbReference type="CDD" id="cd00037">
    <property type="entry name" value="CLECT"/>
    <property type="match status" value="1"/>
</dbReference>
<organism evidence="3 4">
    <name type="scientific">Pristionchus fissidentatus</name>
    <dbReference type="NCBI Taxonomy" id="1538716"/>
    <lineage>
        <taxon>Eukaryota</taxon>
        <taxon>Metazoa</taxon>
        <taxon>Ecdysozoa</taxon>
        <taxon>Nematoda</taxon>
        <taxon>Chromadorea</taxon>
        <taxon>Rhabditida</taxon>
        <taxon>Rhabditina</taxon>
        <taxon>Diplogasteromorpha</taxon>
        <taxon>Diplogasteroidea</taxon>
        <taxon>Neodiplogasteridae</taxon>
        <taxon>Pristionchus</taxon>
    </lineage>
</organism>
<feature type="non-terminal residue" evidence="3">
    <location>
        <position position="1"/>
    </location>
</feature>
<evidence type="ECO:0000313" key="4">
    <source>
        <dbReference type="Proteomes" id="UP001432322"/>
    </source>
</evidence>
<proteinExistence type="predicted"/>
<dbReference type="SMART" id="SM00034">
    <property type="entry name" value="CLECT"/>
    <property type="match status" value="1"/>
</dbReference>
<feature type="domain" description="C-type lectin" evidence="2">
    <location>
        <begin position="99"/>
        <end position="199"/>
    </location>
</feature>
<feature type="region of interest" description="Disordered" evidence="1">
    <location>
        <begin position="240"/>
        <end position="285"/>
    </location>
</feature>
<accession>A0AAV5V7M6</accession>
<dbReference type="Gene3D" id="3.10.100.10">
    <property type="entry name" value="Mannose-Binding Protein A, subunit A"/>
    <property type="match status" value="1"/>
</dbReference>
<evidence type="ECO:0000259" key="2">
    <source>
        <dbReference type="PROSITE" id="PS50041"/>
    </source>
</evidence>
<dbReference type="EMBL" id="BTSY01000002">
    <property type="protein sequence ID" value="GMT14489.1"/>
    <property type="molecule type" value="Genomic_DNA"/>
</dbReference>
<evidence type="ECO:0000313" key="3">
    <source>
        <dbReference type="EMBL" id="GMT14489.1"/>
    </source>
</evidence>
<dbReference type="Pfam" id="PF00059">
    <property type="entry name" value="Lectin_C"/>
    <property type="match status" value="1"/>
</dbReference>
<sequence>KNIPLLSLLLVVHCAPKGDFRSRDDSRMESMPIPPSLGLPINDTPATSIAELEAKLNERMRIMYVALSSRMDNMEDIVHDVKHSNENGEWLERDDQSRYRMYEIRRNWKEAQSICQSHEASLVTVDSEKENAFLTQIVKTKPHVDFVWLKMKNRPVVTPLDVQFSNMTERDRPNQCTVLSSDASWSLRSCDQLRPFICKRDPPMTPSPKRRLNSDEYEVDEVLIHPTLKQPIQPWNNRQLVQSGSSFGSNGGVEKFPSQSSFESNDRHNGRSDGTPKRALDFLFQ</sequence>
<keyword evidence="4" id="KW-1185">Reference proteome</keyword>
<dbReference type="InterPro" id="IPR001304">
    <property type="entry name" value="C-type_lectin-like"/>
</dbReference>
<dbReference type="InterPro" id="IPR050111">
    <property type="entry name" value="C-type_lectin/snaclec_domain"/>
</dbReference>
<dbReference type="Proteomes" id="UP001432322">
    <property type="component" value="Unassembled WGS sequence"/>
</dbReference>